<dbReference type="InterPro" id="IPR006311">
    <property type="entry name" value="TAT_signal"/>
</dbReference>
<evidence type="ECO:0000313" key="3">
    <source>
        <dbReference type="Proteomes" id="UP000252038"/>
    </source>
</evidence>
<dbReference type="Proteomes" id="UP000252038">
    <property type="component" value="Chromosome"/>
</dbReference>
<dbReference type="PANTHER" id="PTHR47495">
    <property type="entry name" value="ALDEHYDE DEHYDROGENASE"/>
    <property type="match status" value="1"/>
</dbReference>
<dbReference type="InterPro" id="IPR019546">
    <property type="entry name" value="TAT_signal_bac_arc"/>
</dbReference>
<dbReference type="AlphaFoldDB" id="A0A344UMS8"/>
<evidence type="ECO:0000259" key="1">
    <source>
        <dbReference type="SMART" id="SM01008"/>
    </source>
</evidence>
<sequence>MTANGMSRRDFIKAGGVAGGALCLSFALPDGGKFASAAEAKPAIPAPNAFVRIERDGGVTIVSNKSEMGQGIYTSLAMLIAEELECDWSRVKVVSAPVAAIYGHTVFHLQITGGSTSTLSSYAQYRKIGAAARDMLIAAAAKRWKVPAGQCRAENSRVVNNANGVSLSYGELTEAASRLPVPDSVELKPRHRWQLLGTRVHRVDGDEKLDGSAQFSIDVRLPGMLTALVARCPSYGGKPKSFKADAAKAVPGVKDVFAISNGVAVVADGFWPAKKARDLLEVEWDRGANAGLDSSRLRDDYRALGAKPGQSYKQSGDAEAALAGAAKRLEAWYELPYLSHSPMEPLNCVVWLKPGGCEIWSGTQSQTIDAGMAAAMAGLKPEQVSLHTTLLGGGFGRRAVPAGADWLKEAMEVAKRHGQGAPIKLVWTRDDDLAGAYYRPMWLDRVRGGIGKDGKPVAWLQTGVGQSIISGTPFAPMMVKNGIDAVSVEGTDDMPYALPAVALDLHTSQTPLPVLWWRSVGHSHSAFSKECFIDELARLARQDPVAYRLALLGKAPREQGVLREAAKMAGWGRKLPKGHGLGAAVHSSFGSHVAQVMEVAVKGKELKVVHVWCAVDCGVVVNPDQVAAQMEGSVMFGLSAALFGEITFKDGEVEQKNFDGYPIVRMFQAPKVDVSIIASEEAPGGTGEPAVPPAAPALANALHAATGTRLRALPLSRHGYQVV</sequence>
<dbReference type="Pfam" id="PF02738">
    <property type="entry name" value="MoCoBD_1"/>
    <property type="match status" value="1"/>
</dbReference>
<dbReference type="Pfam" id="PF10518">
    <property type="entry name" value="TAT_signal"/>
    <property type="match status" value="1"/>
</dbReference>
<proteinExistence type="predicted"/>
<dbReference type="SUPFAM" id="SSF56003">
    <property type="entry name" value="Molybdenum cofactor-binding domain"/>
    <property type="match status" value="2"/>
</dbReference>
<dbReference type="PANTHER" id="PTHR47495:SF2">
    <property type="entry name" value="ALDEHYDE DEHYDROGENASE"/>
    <property type="match status" value="1"/>
</dbReference>
<feature type="domain" description="Aldehyde oxidase/xanthine dehydrogenase a/b hammerhead" evidence="1">
    <location>
        <begin position="210"/>
        <end position="288"/>
    </location>
</feature>
<dbReference type="EMBL" id="CP029554">
    <property type="protein sequence ID" value="AXE36576.1"/>
    <property type="molecule type" value="Genomic_DNA"/>
</dbReference>
<dbReference type="Gene3D" id="3.30.365.10">
    <property type="entry name" value="Aldehyde oxidase/xanthine dehydrogenase, molybdopterin binding domain"/>
    <property type="match status" value="4"/>
</dbReference>
<dbReference type="InterPro" id="IPR000674">
    <property type="entry name" value="Ald_Oxase/Xan_DH_a/b"/>
</dbReference>
<dbReference type="InterPro" id="IPR012368">
    <property type="entry name" value="OxRdtase_Mopterin-bd_su_IorB"/>
</dbReference>
<gene>
    <name evidence="2" type="ORF">DK843_21155</name>
</gene>
<dbReference type="InterPro" id="IPR008274">
    <property type="entry name" value="AldOxase/xan_DH_MoCoBD1"/>
</dbReference>
<dbReference type="Pfam" id="PF20256">
    <property type="entry name" value="MoCoBD_2"/>
    <property type="match status" value="2"/>
</dbReference>
<protein>
    <submittedName>
        <fullName evidence="2">Twin-arginine translocation pathway signal protein</fullName>
    </submittedName>
</protein>
<dbReference type="Gene3D" id="3.90.1170.50">
    <property type="entry name" value="Aldehyde oxidase/xanthine dehydrogenase, a/b hammerhead"/>
    <property type="match status" value="1"/>
</dbReference>
<dbReference type="InterPro" id="IPR037165">
    <property type="entry name" value="AldOxase/xan_DH_Mopterin-bd_sf"/>
</dbReference>
<dbReference type="PIRSF" id="PIRSF036389">
    <property type="entry name" value="IOR_B"/>
    <property type="match status" value="1"/>
</dbReference>
<dbReference type="RefSeq" id="WP_114074261.1">
    <property type="nucleotide sequence ID" value="NZ_CP029554.1"/>
</dbReference>
<name>A0A344UMS8_9NEIS</name>
<evidence type="ECO:0000313" key="2">
    <source>
        <dbReference type="EMBL" id="AXE36576.1"/>
    </source>
</evidence>
<dbReference type="NCBIfam" id="TIGR01409">
    <property type="entry name" value="TAT_signal_seq"/>
    <property type="match status" value="1"/>
</dbReference>
<reference evidence="2 3" key="1">
    <citation type="submission" date="2018-05" db="EMBL/GenBank/DDBJ databases">
        <title>Genome sequencing, assembly and analysis of the novel insecticidal bacterium, Chromobacterium phragmitis.</title>
        <authorList>
            <person name="Sparks M.E."/>
            <person name="Blackburn M.B."/>
            <person name="Gundersen-Rindal D.E."/>
        </authorList>
    </citation>
    <scope>NUCLEOTIDE SEQUENCE [LARGE SCALE GENOMIC DNA]</scope>
    <source>
        <strain evidence="2">IIBBL 274-1</strain>
    </source>
</reference>
<dbReference type="PROSITE" id="PS51318">
    <property type="entry name" value="TAT"/>
    <property type="match status" value="1"/>
</dbReference>
<dbReference type="InterPro" id="IPR052516">
    <property type="entry name" value="N-heterocyclic_Hydroxylase"/>
</dbReference>
<accession>A0A344UMS8</accession>
<dbReference type="InterPro" id="IPR046867">
    <property type="entry name" value="AldOxase/xan_DH_MoCoBD2"/>
</dbReference>
<dbReference type="SMART" id="SM01008">
    <property type="entry name" value="Ald_Xan_dh_C"/>
    <property type="match status" value="1"/>
</dbReference>
<organism evidence="2 3">
    <name type="scientific">Chromobacterium phragmitis</name>
    <dbReference type="NCBI Taxonomy" id="2202141"/>
    <lineage>
        <taxon>Bacteria</taxon>
        <taxon>Pseudomonadati</taxon>
        <taxon>Pseudomonadota</taxon>
        <taxon>Betaproteobacteria</taxon>
        <taxon>Neisseriales</taxon>
        <taxon>Chromobacteriaceae</taxon>
        <taxon>Chromobacterium</taxon>
    </lineage>
</organism>
<dbReference type="KEGG" id="chrb:DK843_21155"/>
<dbReference type="GO" id="GO:0016491">
    <property type="term" value="F:oxidoreductase activity"/>
    <property type="evidence" value="ECO:0007669"/>
    <property type="project" value="InterPro"/>
</dbReference>